<name>A0A1J1C8A8_CALAY</name>
<proteinExistence type="predicted"/>
<dbReference type="RefSeq" id="WP_169833706.1">
    <property type="nucleotide sequence ID" value="NZ_CP018099.1"/>
</dbReference>
<protein>
    <submittedName>
        <fullName evidence="1">Uncharacterized protein</fullName>
    </submittedName>
</protein>
<gene>
    <name evidence="1" type="ORF">Cabys_2130</name>
</gene>
<dbReference type="AlphaFoldDB" id="A0A1J1C8A8"/>
<reference evidence="1 2" key="1">
    <citation type="submission" date="2016-11" db="EMBL/GenBank/DDBJ databases">
        <title>Genomic analysis of Caldithrix abyssi and proposal of a novel bacterial phylum Caldithrichaeota.</title>
        <authorList>
            <person name="Kublanov I."/>
            <person name="Sigalova O."/>
            <person name="Gavrilov S."/>
            <person name="Lebedinsky A."/>
            <person name="Ivanova N."/>
            <person name="Daum C."/>
            <person name="Reddy T."/>
            <person name="Klenk H.P."/>
            <person name="Goker M."/>
            <person name="Reva O."/>
            <person name="Miroshnichenko M."/>
            <person name="Kyprides N."/>
            <person name="Woyke T."/>
            <person name="Gelfand M."/>
        </authorList>
    </citation>
    <scope>NUCLEOTIDE SEQUENCE [LARGE SCALE GENOMIC DNA]</scope>
    <source>
        <strain evidence="1 2">LF13</strain>
    </source>
</reference>
<sequence length="52" mass="5636">MKDLPSISLPFFTAPFGYAQGAGVRLLSVAENRLLSEVENRLLSVVEATVDL</sequence>
<dbReference type="EMBL" id="CP018099">
    <property type="protein sequence ID" value="APF18879.1"/>
    <property type="molecule type" value="Genomic_DNA"/>
</dbReference>
<accession>A0A1J1C8A8</accession>
<organism evidence="1 2">
    <name type="scientific">Caldithrix abyssi DSM 13497</name>
    <dbReference type="NCBI Taxonomy" id="880073"/>
    <lineage>
        <taxon>Bacteria</taxon>
        <taxon>Pseudomonadati</taxon>
        <taxon>Calditrichota</taxon>
        <taxon>Calditrichia</taxon>
        <taxon>Calditrichales</taxon>
        <taxon>Calditrichaceae</taxon>
        <taxon>Caldithrix</taxon>
    </lineage>
</organism>
<evidence type="ECO:0000313" key="1">
    <source>
        <dbReference type="EMBL" id="APF18879.1"/>
    </source>
</evidence>
<dbReference type="Proteomes" id="UP000183868">
    <property type="component" value="Chromosome"/>
</dbReference>
<evidence type="ECO:0000313" key="2">
    <source>
        <dbReference type="Proteomes" id="UP000183868"/>
    </source>
</evidence>
<dbReference type="KEGG" id="caby:Cabys_2130"/>